<dbReference type="SUPFAM" id="SSF141086">
    <property type="entry name" value="Agglutinin HPA-like"/>
    <property type="match status" value="1"/>
</dbReference>
<dbReference type="Proteomes" id="UP000005408">
    <property type="component" value="Unassembled WGS sequence"/>
</dbReference>
<evidence type="ECO:0000313" key="3">
    <source>
        <dbReference type="Proteomes" id="UP000005408"/>
    </source>
</evidence>
<dbReference type="InterPro" id="IPR037221">
    <property type="entry name" value="H-type_lectin_dom_sf"/>
</dbReference>
<keyword evidence="3" id="KW-1185">Reference proteome</keyword>
<protein>
    <recommendedName>
        <fullName evidence="1">H-type lectin domain-containing protein</fullName>
    </recommendedName>
</protein>
<dbReference type="Pfam" id="PF09458">
    <property type="entry name" value="H_lectin"/>
    <property type="match status" value="1"/>
</dbReference>
<dbReference type="GO" id="GO:0007155">
    <property type="term" value="P:cell adhesion"/>
    <property type="evidence" value="ECO:0007669"/>
    <property type="project" value="InterPro"/>
</dbReference>
<organism evidence="2 3">
    <name type="scientific">Magallana gigas</name>
    <name type="common">Pacific oyster</name>
    <name type="synonym">Crassostrea gigas</name>
    <dbReference type="NCBI Taxonomy" id="29159"/>
    <lineage>
        <taxon>Eukaryota</taxon>
        <taxon>Metazoa</taxon>
        <taxon>Spiralia</taxon>
        <taxon>Lophotrochozoa</taxon>
        <taxon>Mollusca</taxon>
        <taxon>Bivalvia</taxon>
        <taxon>Autobranchia</taxon>
        <taxon>Pteriomorphia</taxon>
        <taxon>Ostreida</taxon>
        <taxon>Ostreoidea</taxon>
        <taxon>Ostreidae</taxon>
        <taxon>Magallana</taxon>
    </lineage>
</organism>
<reference evidence="2" key="1">
    <citation type="submission" date="2022-08" db="UniProtKB">
        <authorList>
            <consortium name="EnsemblMetazoa"/>
        </authorList>
    </citation>
    <scope>IDENTIFICATION</scope>
    <source>
        <strain evidence="2">05x7-T-G4-1.051#20</strain>
    </source>
</reference>
<dbReference type="AlphaFoldDB" id="A0A8W8L9S7"/>
<name>A0A8W8L9S7_MAGGI</name>
<accession>A0A8W8L9S7</accession>
<dbReference type="InterPro" id="IPR019019">
    <property type="entry name" value="H-type_lectin_domain"/>
</dbReference>
<dbReference type="Gene3D" id="2.60.40.2080">
    <property type="match status" value="1"/>
</dbReference>
<proteinExistence type="predicted"/>
<dbReference type="GO" id="GO:0030246">
    <property type="term" value="F:carbohydrate binding"/>
    <property type="evidence" value="ECO:0007669"/>
    <property type="project" value="InterPro"/>
</dbReference>
<evidence type="ECO:0000259" key="1">
    <source>
        <dbReference type="Pfam" id="PF09458"/>
    </source>
</evidence>
<dbReference type="EnsemblMetazoa" id="G27300.8">
    <property type="protein sequence ID" value="G27300.8:cds"/>
    <property type="gene ID" value="G27300"/>
</dbReference>
<sequence length="144" mass="16564">MKVEDSYIKKIKVTCLQNSFRKNSCSLENLSLLKMDVFHMDLKFLVVLFTCIGLVSCRCESGEVTVSSYPKPPFPKREIIKFKQPFMDRPAVMYGIKMIDSAYNKNTRADVKLLWVRPEAFSILMKSAYDSHLYGLGVSWMACL</sequence>
<feature type="domain" description="H-type lectin" evidence="1">
    <location>
        <begin position="80"/>
        <end position="142"/>
    </location>
</feature>
<evidence type="ECO:0000313" key="2">
    <source>
        <dbReference type="EnsemblMetazoa" id="G27300.8:cds"/>
    </source>
</evidence>